<accession>A0A9D4MCB1</accession>
<dbReference type="AlphaFoldDB" id="A0A9D4MCB1"/>
<reference evidence="1" key="1">
    <citation type="journal article" date="2019" name="bioRxiv">
        <title>The Genome of the Zebra Mussel, Dreissena polymorpha: A Resource for Invasive Species Research.</title>
        <authorList>
            <person name="McCartney M.A."/>
            <person name="Auch B."/>
            <person name="Kono T."/>
            <person name="Mallez S."/>
            <person name="Zhang Y."/>
            <person name="Obille A."/>
            <person name="Becker A."/>
            <person name="Abrahante J.E."/>
            <person name="Garbe J."/>
            <person name="Badalamenti J.P."/>
            <person name="Herman A."/>
            <person name="Mangelson H."/>
            <person name="Liachko I."/>
            <person name="Sullivan S."/>
            <person name="Sone E.D."/>
            <person name="Koren S."/>
            <person name="Silverstein K.A.T."/>
            <person name="Beckman K.B."/>
            <person name="Gohl D.M."/>
        </authorList>
    </citation>
    <scope>NUCLEOTIDE SEQUENCE</scope>
    <source>
        <strain evidence="1">Duluth1</strain>
        <tissue evidence="1">Whole animal</tissue>
    </source>
</reference>
<evidence type="ECO:0000313" key="2">
    <source>
        <dbReference type="Proteomes" id="UP000828390"/>
    </source>
</evidence>
<evidence type="ECO:0000313" key="1">
    <source>
        <dbReference type="EMBL" id="KAH3874942.1"/>
    </source>
</evidence>
<comment type="caution">
    <text evidence="1">The sequence shown here is derived from an EMBL/GenBank/DDBJ whole genome shotgun (WGS) entry which is preliminary data.</text>
</comment>
<gene>
    <name evidence="1" type="ORF">DPMN_038199</name>
</gene>
<dbReference type="Proteomes" id="UP000828390">
    <property type="component" value="Unassembled WGS sequence"/>
</dbReference>
<organism evidence="1 2">
    <name type="scientific">Dreissena polymorpha</name>
    <name type="common">Zebra mussel</name>
    <name type="synonym">Mytilus polymorpha</name>
    <dbReference type="NCBI Taxonomy" id="45954"/>
    <lineage>
        <taxon>Eukaryota</taxon>
        <taxon>Metazoa</taxon>
        <taxon>Spiralia</taxon>
        <taxon>Lophotrochozoa</taxon>
        <taxon>Mollusca</taxon>
        <taxon>Bivalvia</taxon>
        <taxon>Autobranchia</taxon>
        <taxon>Heteroconchia</taxon>
        <taxon>Euheterodonta</taxon>
        <taxon>Imparidentia</taxon>
        <taxon>Neoheterodontei</taxon>
        <taxon>Myida</taxon>
        <taxon>Dreissenoidea</taxon>
        <taxon>Dreissenidae</taxon>
        <taxon>Dreissena</taxon>
    </lineage>
</organism>
<reference evidence="1" key="2">
    <citation type="submission" date="2020-11" db="EMBL/GenBank/DDBJ databases">
        <authorList>
            <person name="McCartney M.A."/>
            <person name="Auch B."/>
            <person name="Kono T."/>
            <person name="Mallez S."/>
            <person name="Becker A."/>
            <person name="Gohl D.M."/>
            <person name="Silverstein K.A.T."/>
            <person name="Koren S."/>
            <person name="Bechman K.B."/>
            <person name="Herman A."/>
            <person name="Abrahante J.E."/>
            <person name="Garbe J."/>
        </authorList>
    </citation>
    <scope>NUCLEOTIDE SEQUENCE</scope>
    <source>
        <strain evidence="1">Duluth1</strain>
        <tissue evidence="1">Whole animal</tissue>
    </source>
</reference>
<keyword evidence="2" id="KW-1185">Reference proteome</keyword>
<name>A0A9D4MCB1_DREPO</name>
<proteinExistence type="predicted"/>
<dbReference type="EMBL" id="JAIWYP010000002">
    <property type="protein sequence ID" value="KAH3874942.1"/>
    <property type="molecule type" value="Genomic_DNA"/>
</dbReference>
<protein>
    <submittedName>
        <fullName evidence="1">Uncharacterized protein</fullName>
    </submittedName>
</protein>
<dbReference type="Gene3D" id="3.90.320.10">
    <property type="match status" value="1"/>
</dbReference>
<sequence>MGKCKLRRHMPTSIRHKCKWQYVAICETDTCEFVIWSPKGAETIKRDIEFCEELLPKLIAFHNNLLIPEFLEMRVPRRLMPTELQLYREKN</sequence>
<dbReference type="InterPro" id="IPR011604">
    <property type="entry name" value="PDDEXK-like_dom_sf"/>
</dbReference>